<dbReference type="AlphaFoldDB" id="A0A7D9EXW4"/>
<proteinExistence type="predicted"/>
<evidence type="ECO:0000313" key="2">
    <source>
        <dbReference type="Proteomes" id="UP001152795"/>
    </source>
</evidence>
<evidence type="ECO:0000313" key="1">
    <source>
        <dbReference type="EMBL" id="CAB4019459.1"/>
    </source>
</evidence>
<reference evidence="1" key="1">
    <citation type="submission" date="2020-04" db="EMBL/GenBank/DDBJ databases">
        <authorList>
            <person name="Alioto T."/>
            <person name="Alioto T."/>
            <person name="Gomez Garrido J."/>
        </authorList>
    </citation>
    <scope>NUCLEOTIDE SEQUENCE</scope>
    <source>
        <strain evidence="1">A484AB</strain>
    </source>
</reference>
<organism evidence="1 2">
    <name type="scientific">Paramuricea clavata</name>
    <name type="common">Red gorgonian</name>
    <name type="synonym">Violescent sea-whip</name>
    <dbReference type="NCBI Taxonomy" id="317549"/>
    <lineage>
        <taxon>Eukaryota</taxon>
        <taxon>Metazoa</taxon>
        <taxon>Cnidaria</taxon>
        <taxon>Anthozoa</taxon>
        <taxon>Octocorallia</taxon>
        <taxon>Malacalcyonacea</taxon>
        <taxon>Plexauridae</taxon>
        <taxon>Paramuricea</taxon>
    </lineage>
</organism>
<accession>A0A7D9EXW4</accession>
<dbReference type="Proteomes" id="UP001152795">
    <property type="component" value="Unassembled WGS sequence"/>
</dbReference>
<keyword evidence="2" id="KW-1185">Reference proteome</keyword>
<name>A0A7D9EXW4_PARCT</name>
<protein>
    <submittedName>
        <fullName evidence="1">Uncharacterized protein</fullName>
    </submittedName>
</protein>
<comment type="caution">
    <text evidence="1">The sequence shown here is derived from an EMBL/GenBank/DDBJ whole genome shotgun (WGS) entry which is preliminary data.</text>
</comment>
<dbReference type="OrthoDB" id="10672487at2759"/>
<sequence length="105" mass="11762">MSVLYLLITATYTQTARILMDLSRALVKMDILEMELCVKTLMNVIRQLTIVIKTQYAPTMVDLSSVLVGVDMLEMELFAKVCTGGDEDLENHCSRKDITSAKMIA</sequence>
<gene>
    <name evidence="1" type="ORF">PACLA_8A007645</name>
</gene>
<dbReference type="EMBL" id="CACRXK020010469">
    <property type="protein sequence ID" value="CAB4019459.1"/>
    <property type="molecule type" value="Genomic_DNA"/>
</dbReference>